<evidence type="ECO:0000256" key="4">
    <source>
        <dbReference type="ARBA" id="ARBA00022448"/>
    </source>
</evidence>
<dbReference type="GO" id="GO:0030643">
    <property type="term" value="P:intracellular phosphate ion homeostasis"/>
    <property type="evidence" value="ECO:0007669"/>
    <property type="project" value="InterPro"/>
</dbReference>
<dbReference type="PANTHER" id="PTHR42930">
    <property type="entry name" value="PHOSPHATE-SPECIFIC TRANSPORT SYSTEM ACCESSORY PROTEIN PHOU"/>
    <property type="match status" value="1"/>
</dbReference>
<gene>
    <name evidence="9" type="primary">phoU</name>
    <name evidence="9" type="ORF">V2H45_14475</name>
</gene>
<dbReference type="InterPro" id="IPR026022">
    <property type="entry name" value="PhoU_dom"/>
</dbReference>
<evidence type="ECO:0000313" key="10">
    <source>
        <dbReference type="Proteomes" id="UP001333818"/>
    </source>
</evidence>
<reference evidence="9" key="1">
    <citation type="submission" date="2024-01" db="EMBL/GenBank/DDBJ databases">
        <title>Bank of Algae and Cyanobacteria of the Azores (BACA) strain genomes.</title>
        <authorList>
            <person name="Luz R."/>
            <person name="Cordeiro R."/>
            <person name="Fonseca A."/>
            <person name="Goncalves V."/>
        </authorList>
    </citation>
    <scope>NUCLEOTIDE SEQUENCE</scope>
    <source>
        <strain evidence="9">BACA0141</strain>
    </source>
</reference>
<comment type="subunit">
    <text evidence="3 7">Homodimer.</text>
</comment>
<evidence type="ECO:0000259" key="8">
    <source>
        <dbReference type="Pfam" id="PF01895"/>
    </source>
</evidence>
<sequence length="223" mass="25295">MLDIPSQGQKRTRSQFERQLRRLEQDALRMGALVENSCLLAHTALFERNLETAIQISAQDKQIDGFYRQIELDCISLMTLQSPVSRDLRLLSALMHLVRDLERIGDYAENLGEIAIKLFSYPTPPFMEELQTMSNRCRAMLAMSLIALANFDSDMGLQIKAKDDAVDDDYAMLFDLLAKQNPIAGSIEPTMLMVLAIHHLERMADHATNVGQRVSYIVTGKRH</sequence>
<dbReference type="GO" id="GO:0006817">
    <property type="term" value="P:phosphate ion transport"/>
    <property type="evidence" value="ECO:0007669"/>
    <property type="project" value="UniProtKB-KW"/>
</dbReference>
<evidence type="ECO:0000256" key="6">
    <source>
        <dbReference type="ARBA" id="ARBA00022592"/>
    </source>
</evidence>
<protein>
    <recommendedName>
        <fullName evidence="7">Phosphate-specific transport system accessory protein PhoU</fullName>
    </recommendedName>
</protein>
<evidence type="ECO:0000313" key="9">
    <source>
        <dbReference type="EMBL" id="MEE3717942.1"/>
    </source>
</evidence>
<comment type="subcellular location">
    <subcellularLocation>
        <location evidence="1 7">Cytoplasm</location>
    </subcellularLocation>
</comment>
<dbReference type="PIRSF" id="PIRSF003107">
    <property type="entry name" value="PhoU"/>
    <property type="match status" value="1"/>
</dbReference>
<accession>A0AAW9PUM1</accession>
<dbReference type="AlphaFoldDB" id="A0AAW9PUM1"/>
<organism evidence="9 10">
    <name type="scientific">Tumidithrix elongata BACA0141</name>
    <dbReference type="NCBI Taxonomy" id="2716417"/>
    <lineage>
        <taxon>Bacteria</taxon>
        <taxon>Bacillati</taxon>
        <taxon>Cyanobacteriota</taxon>
        <taxon>Cyanophyceae</taxon>
        <taxon>Pseudanabaenales</taxon>
        <taxon>Pseudanabaenaceae</taxon>
        <taxon>Tumidithrix</taxon>
        <taxon>Tumidithrix elongata</taxon>
    </lineage>
</organism>
<dbReference type="PANTHER" id="PTHR42930:SF3">
    <property type="entry name" value="PHOSPHATE-SPECIFIC TRANSPORT SYSTEM ACCESSORY PROTEIN PHOU"/>
    <property type="match status" value="1"/>
</dbReference>
<feature type="domain" description="PhoU" evidence="8">
    <location>
        <begin position="131"/>
        <end position="214"/>
    </location>
</feature>
<dbReference type="GO" id="GO:0005737">
    <property type="term" value="C:cytoplasm"/>
    <property type="evidence" value="ECO:0007669"/>
    <property type="project" value="UniProtKB-SubCell"/>
</dbReference>
<dbReference type="Gene3D" id="1.20.58.220">
    <property type="entry name" value="Phosphate transport system protein phou homolog 2, domain 2"/>
    <property type="match status" value="1"/>
</dbReference>
<comment type="similarity">
    <text evidence="2 7">Belongs to the PhoU family.</text>
</comment>
<keyword evidence="4 7" id="KW-0813">Transport</keyword>
<dbReference type="SUPFAM" id="SSF109755">
    <property type="entry name" value="PhoU-like"/>
    <property type="match status" value="1"/>
</dbReference>
<keyword evidence="10" id="KW-1185">Reference proteome</keyword>
<name>A0AAW9PUM1_9CYAN</name>
<evidence type="ECO:0000256" key="3">
    <source>
        <dbReference type="ARBA" id="ARBA00011738"/>
    </source>
</evidence>
<dbReference type="Pfam" id="PF01895">
    <property type="entry name" value="PhoU"/>
    <property type="match status" value="2"/>
</dbReference>
<comment type="function">
    <text evidence="7">Plays a role in the regulation of phosphate uptake.</text>
</comment>
<dbReference type="InterPro" id="IPR028366">
    <property type="entry name" value="PhoU"/>
</dbReference>
<dbReference type="Proteomes" id="UP001333818">
    <property type="component" value="Unassembled WGS sequence"/>
</dbReference>
<comment type="caution">
    <text evidence="9">The sequence shown here is derived from an EMBL/GenBank/DDBJ whole genome shotgun (WGS) entry which is preliminary data.</text>
</comment>
<dbReference type="FunFam" id="1.20.58.220:FF:000004">
    <property type="entry name" value="Phosphate-specific transport system accessory protein PhoU"/>
    <property type="match status" value="1"/>
</dbReference>
<dbReference type="EMBL" id="JAZBJZ010000058">
    <property type="protein sequence ID" value="MEE3717942.1"/>
    <property type="molecule type" value="Genomic_DNA"/>
</dbReference>
<dbReference type="RefSeq" id="WP_330484371.1">
    <property type="nucleotide sequence ID" value="NZ_JAZBJZ010000058.1"/>
</dbReference>
<evidence type="ECO:0000256" key="2">
    <source>
        <dbReference type="ARBA" id="ARBA00008107"/>
    </source>
</evidence>
<dbReference type="InterPro" id="IPR038078">
    <property type="entry name" value="PhoU-like_sf"/>
</dbReference>
<feature type="domain" description="PhoU" evidence="8">
    <location>
        <begin position="28"/>
        <end position="114"/>
    </location>
</feature>
<evidence type="ECO:0000256" key="5">
    <source>
        <dbReference type="ARBA" id="ARBA00022490"/>
    </source>
</evidence>
<dbReference type="NCBIfam" id="TIGR02135">
    <property type="entry name" value="phoU_full"/>
    <property type="match status" value="1"/>
</dbReference>
<keyword evidence="6 7" id="KW-0592">Phosphate transport</keyword>
<keyword evidence="5 7" id="KW-0963">Cytoplasm</keyword>
<proteinExistence type="inferred from homology"/>
<dbReference type="GO" id="GO:0045936">
    <property type="term" value="P:negative regulation of phosphate metabolic process"/>
    <property type="evidence" value="ECO:0007669"/>
    <property type="project" value="InterPro"/>
</dbReference>
<evidence type="ECO:0000256" key="7">
    <source>
        <dbReference type="PIRNR" id="PIRNR003107"/>
    </source>
</evidence>
<evidence type="ECO:0000256" key="1">
    <source>
        <dbReference type="ARBA" id="ARBA00004496"/>
    </source>
</evidence>